<dbReference type="EMBL" id="LBVL01000007">
    <property type="protein sequence ID" value="KKQ85338.1"/>
    <property type="molecule type" value="Genomic_DNA"/>
</dbReference>
<proteinExistence type="predicted"/>
<reference evidence="1 2" key="1">
    <citation type="journal article" date="2015" name="Nature">
        <title>rRNA introns, odd ribosomes, and small enigmatic genomes across a large radiation of phyla.</title>
        <authorList>
            <person name="Brown C.T."/>
            <person name="Hug L.A."/>
            <person name="Thomas B.C."/>
            <person name="Sharon I."/>
            <person name="Castelle C.J."/>
            <person name="Singh A."/>
            <person name="Wilkins M.J."/>
            <person name="Williams K.H."/>
            <person name="Banfield J.F."/>
        </authorList>
    </citation>
    <scope>NUCLEOTIDE SEQUENCE [LARGE SCALE GENOMIC DNA]</scope>
</reference>
<comment type="caution">
    <text evidence="1">The sequence shown here is derived from an EMBL/GenBank/DDBJ whole genome shotgun (WGS) entry which is preliminary data.</text>
</comment>
<organism evidence="1 2">
    <name type="scientific">Candidatus Woesebacteria bacterium GW2011_GWB1_38_8</name>
    <dbReference type="NCBI Taxonomy" id="1618570"/>
    <lineage>
        <taxon>Bacteria</taxon>
        <taxon>Candidatus Woeseibacteriota</taxon>
    </lineage>
</organism>
<name>A0A0G0L069_9BACT</name>
<accession>A0A0G0L069</accession>
<dbReference type="Proteomes" id="UP000034081">
    <property type="component" value="Unassembled WGS sequence"/>
</dbReference>
<dbReference type="STRING" id="1618570.UT08_C0007G0011"/>
<dbReference type="AlphaFoldDB" id="A0A0G0L069"/>
<evidence type="ECO:0000313" key="1">
    <source>
        <dbReference type="EMBL" id="KKQ85338.1"/>
    </source>
</evidence>
<sequence length="50" mass="5408">MTYIYLSLPDIGRGATTNGGCYQKTRGIRRQAYRQIQEKGPGFGDPSGGA</sequence>
<evidence type="ECO:0000313" key="2">
    <source>
        <dbReference type="Proteomes" id="UP000034081"/>
    </source>
</evidence>
<gene>
    <name evidence="1" type="ORF">UT08_C0007G0011</name>
</gene>
<protein>
    <submittedName>
        <fullName evidence="1">Uncharacterized protein</fullName>
    </submittedName>
</protein>